<evidence type="ECO:0000313" key="3">
    <source>
        <dbReference type="Proteomes" id="UP000694580"/>
    </source>
</evidence>
<feature type="compositionally biased region" description="Basic and acidic residues" evidence="1">
    <location>
        <begin position="482"/>
        <end position="491"/>
    </location>
</feature>
<sequence>EFFCLKLPPRLWTCVKVLDGRSGQPQQRPVNHTRPFFYVQPPSQPYYMYQWHANPYHHYGFHGSGLPLPRPYVSPYSYMQYPGYIVPHAPVHPLDYRRVFDPHLGPMAAYDVTLRQQHQHGTARKETACSGAQTDPSEALNKLIECLDKLRSSDVPSAERELDSGNASQSSGIFSPGEERKRAEPEDGSRGGEGQVCQGSPEAIFCDSGLAAYDGSLEKLGQTTEWLVDSDGEPPLDTSSLHEDEDELDLHQVCSTEGQIFRSEPQPVRNLEDDRTDSKALQDREEHLKQGSVAPSHPPSSQDGTSVMSQEASEQSGAASTSGDARHNEQSRVARLPCEKVLSAGVLQKGSPRRSPSVPPLLPLGQTYYSYCPPQLAHERISVLSPSLDELSSRDEMFSTDLEDLDLFPGHVYTEERLPEASSADSREALALQEEVCTVCHKRFTCAGCSLSVTKKAQRPKVHATGLYGYDDAGDSDEEVVEEKSREEHQSARGSMCDTPHRPGVKKPLMSRTSTGPPVRQQVQPKLKRLRARDGLGDLGQPEEQEVECPRHCCSEDHGKSHAQHRVGKGTFLDSSRFFLWSWVNVMALHLLLVHSRQGMERGHGLLTPGGPSSSPERPTITPEDRYSNVTFFFLSNPV</sequence>
<dbReference type="AlphaFoldDB" id="A0AAY3ZY02"/>
<feature type="compositionally biased region" description="Basic and acidic residues" evidence="1">
    <location>
        <begin position="270"/>
        <end position="289"/>
    </location>
</feature>
<dbReference type="GeneTree" id="ENSGT01110000267999"/>
<dbReference type="PANTHER" id="PTHR38654">
    <property type="entry name" value="BUCKY BALL-RELATED"/>
    <property type="match status" value="1"/>
</dbReference>
<evidence type="ECO:0008006" key="4">
    <source>
        <dbReference type="Google" id="ProtNLM"/>
    </source>
</evidence>
<feature type="region of interest" description="Disordered" evidence="1">
    <location>
        <begin position="155"/>
        <end position="198"/>
    </location>
</feature>
<organism evidence="2 3">
    <name type="scientific">Denticeps clupeoides</name>
    <name type="common">denticle herring</name>
    <dbReference type="NCBI Taxonomy" id="299321"/>
    <lineage>
        <taxon>Eukaryota</taxon>
        <taxon>Metazoa</taxon>
        <taxon>Chordata</taxon>
        <taxon>Craniata</taxon>
        <taxon>Vertebrata</taxon>
        <taxon>Euteleostomi</taxon>
        <taxon>Actinopterygii</taxon>
        <taxon>Neopterygii</taxon>
        <taxon>Teleostei</taxon>
        <taxon>Clupei</taxon>
        <taxon>Clupeiformes</taxon>
        <taxon>Denticipitoidei</taxon>
        <taxon>Denticipitidae</taxon>
        <taxon>Denticeps</taxon>
    </lineage>
</organism>
<feature type="compositionally biased region" description="Polar residues" evidence="1">
    <location>
        <begin position="511"/>
        <end position="524"/>
    </location>
</feature>
<feature type="region of interest" description="Disordered" evidence="1">
    <location>
        <begin position="470"/>
        <end position="526"/>
    </location>
</feature>
<reference evidence="2" key="2">
    <citation type="submission" date="2025-08" db="UniProtKB">
        <authorList>
            <consortium name="Ensembl"/>
        </authorList>
    </citation>
    <scope>IDENTIFICATION</scope>
</reference>
<feature type="compositionally biased region" description="Low complexity" evidence="1">
    <location>
        <begin position="309"/>
        <end position="323"/>
    </location>
</feature>
<feature type="compositionally biased region" description="Polar residues" evidence="1">
    <location>
        <begin position="299"/>
        <end position="308"/>
    </location>
</feature>
<dbReference type="PANTHER" id="PTHR38654:SF1">
    <property type="entry name" value="BUCKY BALL"/>
    <property type="match status" value="1"/>
</dbReference>
<keyword evidence="3" id="KW-1185">Reference proteome</keyword>
<evidence type="ECO:0000313" key="2">
    <source>
        <dbReference type="Ensembl" id="ENSDCDP00010001988.1"/>
    </source>
</evidence>
<accession>A0AAY3ZY02</accession>
<reference evidence="2 3" key="1">
    <citation type="submission" date="2020-06" db="EMBL/GenBank/DDBJ databases">
        <authorList>
            <consortium name="Wellcome Sanger Institute Data Sharing"/>
        </authorList>
    </citation>
    <scope>NUCLEOTIDE SEQUENCE [LARGE SCALE GENOMIC DNA]</scope>
</reference>
<dbReference type="InterPro" id="IPR053309">
    <property type="entry name" value="Balbiani_Body_Formation"/>
</dbReference>
<feature type="compositionally biased region" description="Basic and acidic residues" evidence="1">
    <location>
        <begin position="177"/>
        <end position="190"/>
    </location>
</feature>
<proteinExistence type="predicted"/>
<feature type="compositionally biased region" description="Acidic residues" evidence="1">
    <location>
        <begin position="472"/>
        <end position="481"/>
    </location>
</feature>
<name>A0AAY3ZY02_9TELE</name>
<feature type="region of interest" description="Disordered" evidence="1">
    <location>
        <begin position="257"/>
        <end position="335"/>
    </location>
</feature>
<dbReference type="Proteomes" id="UP000694580">
    <property type="component" value="Chromosome 2"/>
</dbReference>
<dbReference type="Ensembl" id="ENSDCDT00010002071.1">
    <property type="protein sequence ID" value="ENSDCDP00010001988.1"/>
    <property type="gene ID" value="ENSDCDG00010000995.1"/>
</dbReference>
<feature type="region of interest" description="Disordered" evidence="1">
    <location>
        <begin position="603"/>
        <end position="624"/>
    </location>
</feature>
<evidence type="ECO:0000256" key="1">
    <source>
        <dbReference type="SAM" id="MobiDB-lite"/>
    </source>
</evidence>
<reference evidence="2" key="3">
    <citation type="submission" date="2025-09" db="UniProtKB">
        <authorList>
            <consortium name="Ensembl"/>
        </authorList>
    </citation>
    <scope>IDENTIFICATION</scope>
</reference>
<protein>
    <recommendedName>
        <fullName evidence="4">Bucky ball</fullName>
    </recommendedName>
</protein>